<sequence>MGKSNYITREGWLALDQELKYLWKIERPKVTQAVSDAAALGDRSENAEYIYGKKRLREIDRRVRFLSKRLDVLQIVDADPRQEGKVFFGAWVKVENENAEEYIFRLVGPDEFDPGKKWISIDSPVARALLGKQVDDEITVMTPNGKVVYWILEISYQPLEA</sequence>
<dbReference type="GO" id="GO:0003746">
    <property type="term" value="F:translation elongation factor activity"/>
    <property type="evidence" value="ECO:0007669"/>
    <property type="project" value="UniProtKB-KW"/>
</dbReference>
<name>A0A3D9UPQ5_9GAMM</name>
<dbReference type="Gene3D" id="3.10.50.30">
    <property type="entry name" value="Transcription elongation factor, GreA/GreB, C-terminal domain"/>
    <property type="match status" value="1"/>
</dbReference>
<dbReference type="PROSITE" id="PS00830">
    <property type="entry name" value="GREAB_2"/>
    <property type="match status" value="1"/>
</dbReference>
<dbReference type="FunFam" id="3.10.50.30:FF:000001">
    <property type="entry name" value="Transcription elongation factor GreA"/>
    <property type="match status" value="1"/>
</dbReference>
<comment type="caution">
    <text evidence="7">The sequence shown here is derived from an EMBL/GenBank/DDBJ whole genome shotgun (WGS) entry which is preliminary data.</text>
</comment>
<accession>A0A3D9UPQ5</accession>
<feature type="domain" description="Transcription elongation factor GreA/GreB N-terminal" evidence="6">
    <location>
        <begin position="5"/>
        <end position="75"/>
    </location>
</feature>
<keyword evidence="3 4" id="KW-0804">Transcription</keyword>
<protein>
    <recommendedName>
        <fullName evidence="4">Transcription elongation factor GreB</fullName>
    </recommendedName>
    <alternativeName>
        <fullName evidence="4">Transcript cleavage factor GreB</fullName>
    </alternativeName>
</protein>
<evidence type="ECO:0000256" key="2">
    <source>
        <dbReference type="ARBA" id="ARBA00023125"/>
    </source>
</evidence>
<dbReference type="InterPro" id="IPR028624">
    <property type="entry name" value="Tscrpt_elong_fac_GreA/B"/>
</dbReference>
<dbReference type="InterPro" id="IPR006358">
    <property type="entry name" value="Tscrpt_elong_fac_GreB"/>
</dbReference>
<dbReference type="GO" id="GO:0006354">
    <property type="term" value="P:DNA-templated transcription elongation"/>
    <property type="evidence" value="ECO:0007669"/>
    <property type="project" value="TreeGrafter"/>
</dbReference>
<evidence type="ECO:0000259" key="5">
    <source>
        <dbReference type="Pfam" id="PF01272"/>
    </source>
</evidence>
<organism evidence="7 8">
    <name type="scientific">Xenorhabdus cabanillasii</name>
    <dbReference type="NCBI Taxonomy" id="351673"/>
    <lineage>
        <taxon>Bacteria</taxon>
        <taxon>Pseudomonadati</taxon>
        <taxon>Pseudomonadota</taxon>
        <taxon>Gammaproteobacteria</taxon>
        <taxon>Enterobacterales</taxon>
        <taxon>Morganellaceae</taxon>
        <taxon>Xenorhabdus</taxon>
    </lineage>
</organism>
<proteinExistence type="inferred from homology"/>
<gene>
    <name evidence="4" type="primary">greB</name>
    <name evidence="7" type="ORF">BDD26_1353</name>
</gene>
<dbReference type="InterPro" id="IPR018151">
    <property type="entry name" value="TF_GreA/GreB_CS"/>
</dbReference>
<keyword evidence="7" id="KW-0251">Elongation factor</keyword>
<comment type="function">
    <text evidence="4">Necessary for efficient RNA polymerase transcription elongation past template-encoded arresting sites. The arresting sites in DNA have the property of trapping a certain fraction of elongating RNA polymerases that pass through, resulting in locked ternary complexes. Cleavage of the nascent transcript by cleavage factors such as GreA or GreB allows the resumption of elongation from the new 3'terminus. GreB releases sequences of up to 9 nucleotides in length.</text>
</comment>
<dbReference type="GO" id="GO:0070063">
    <property type="term" value="F:RNA polymerase binding"/>
    <property type="evidence" value="ECO:0007669"/>
    <property type="project" value="InterPro"/>
</dbReference>
<dbReference type="PROSITE" id="PS00829">
    <property type="entry name" value="GREAB_1"/>
    <property type="match status" value="1"/>
</dbReference>
<evidence type="ECO:0000313" key="7">
    <source>
        <dbReference type="EMBL" id="REF26681.1"/>
    </source>
</evidence>
<dbReference type="SUPFAM" id="SSF54534">
    <property type="entry name" value="FKBP-like"/>
    <property type="match status" value="1"/>
</dbReference>
<evidence type="ECO:0000256" key="1">
    <source>
        <dbReference type="ARBA" id="ARBA00023015"/>
    </source>
</evidence>
<feature type="domain" description="Transcription elongation factor GreA/GreB C-terminal" evidence="5">
    <location>
        <begin position="82"/>
        <end position="156"/>
    </location>
</feature>
<reference evidence="7 8" key="1">
    <citation type="submission" date="2018-08" db="EMBL/GenBank/DDBJ databases">
        <title>Genomic Encyclopedia of Archaeal and Bacterial Type Strains, Phase II (KMG-II): from individual species to whole genera.</title>
        <authorList>
            <person name="Goeker M."/>
        </authorList>
    </citation>
    <scope>NUCLEOTIDE SEQUENCE [LARGE SCALE GENOMIC DNA]</scope>
    <source>
        <strain evidence="7 8">DSM 17905</strain>
    </source>
</reference>
<dbReference type="Pfam" id="PF01272">
    <property type="entry name" value="GreA_GreB"/>
    <property type="match status" value="1"/>
</dbReference>
<dbReference type="PANTHER" id="PTHR30437">
    <property type="entry name" value="TRANSCRIPTION ELONGATION FACTOR GREA"/>
    <property type="match status" value="1"/>
</dbReference>
<evidence type="ECO:0000313" key="8">
    <source>
        <dbReference type="Proteomes" id="UP000256294"/>
    </source>
</evidence>
<dbReference type="HAMAP" id="MF_00930">
    <property type="entry name" value="GreB"/>
    <property type="match status" value="1"/>
</dbReference>
<dbReference type="SUPFAM" id="SSF46557">
    <property type="entry name" value="GreA transcript cleavage protein, N-terminal domain"/>
    <property type="match status" value="1"/>
</dbReference>
<keyword evidence="2 4" id="KW-0238">DNA-binding</keyword>
<dbReference type="InterPro" id="IPR022691">
    <property type="entry name" value="Tscrpt_elong_fac_GreA/B_N"/>
</dbReference>
<dbReference type="NCBIfam" id="TIGR01461">
    <property type="entry name" value="greB"/>
    <property type="match status" value="1"/>
</dbReference>
<evidence type="ECO:0000256" key="3">
    <source>
        <dbReference type="ARBA" id="ARBA00023163"/>
    </source>
</evidence>
<dbReference type="NCBIfam" id="NF002506">
    <property type="entry name" value="PRK01885.1"/>
    <property type="match status" value="1"/>
</dbReference>
<dbReference type="GO" id="GO:0032784">
    <property type="term" value="P:regulation of DNA-templated transcription elongation"/>
    <property type="evidence" value="ECO:0007669"/>
    <property type="project" value="UniProtKB-UniRule"/>
</dbReference>
<dbReference type="Gene3D" id="1.10.287.180">
    <property type="entry name" value="Transcription elongation factor, GreA/GreB, N-terminal domain"/>
    <property type="match status" value="1"/>
</dbReference>
<dbReference type="EMBL" id="QTUB01000001">
    <property type="protein sequence ID" value="REF26681.1"/>
    <property type="molecule type" value="Genomic_DNA"/>
</dbReference>
<dbReference type="Proteomes" id="UP000256294">
    <property type="component" value="Unassembled WGS sequence"/>
</dbReference>
<dbReference type="RefSeq" id="WP_038261744.1">
    <property type="nucleotide sequence ID" value="NZ_QTUB01000001.1"/>
</dbReference>
<dbReference type="HAMAP" id="MF_00105">
    <property type="entry name" value="GreA_GreB"/>
    <property type="match status" value="1"/>
</dbReference>
<comment type="similarity">
    <text evidence="4">Belongs to the GreA/GreB family. GreB subfamily.</text>
</comment>
<dbReference type="AlphaFoldDB" id="A0A3D9UPQ5"/>
<keyword evidence="8" id="KW-1185">Reference proteome</keyword>
<keyword evidence="1 4" id="KW-0805">Transcription regulation</keyword>
<keyword evidence="7" id="KW-0648">Protein biosynthesis</keyword>
<dbReference type="InterPro" id="IPR036953">
    <property type="entry name" value="GreA/GreB_C_sf"/>
</dbReference>
<dbReference type="InterPro" id="IPR001437">
    <property type="entry name" value="Tscrpt_elong_fac_GreA/B_C"/>
</dbReference>
<dbReference type="GO" id="GO:0003677">
    <property type="term" value="F:DNA binding"/>
    <property type="evidence" value="ECO:0007669"/>
    <property type="project" value="UniProtKB-UniRule"/>
</dbReference>
<dbReference type="PANTHER" id="PTHR30437:SF6">
    <property type="entry name" value="TRANSCRIPTION ELONGATION FACTOR GREB"/>
    <property type="match status" value="1"/>
</dbReference>
<dbReference type="InterPro" id="IPR036805">
    <property type="entry name" value="Tscrpt_elong_fac_GreA/B_N_sf"/>
</dbReference>
<evidence type="ECO:0000256" key="4">
    <source>
        <dbReference type="HAMAP-Rule" id="MF_00930"/>
    </source>
</evidence>
<dbReference type="Pfam" id="PF03449">
    <property type="entry name" value="GreA_GreB_N"/>
    <property type="match status" value="1"/>
</dbReference>
<dbReference type="InterPro" id="IPR023459">
    <property type="entry name" value="Tscrpt_elong_fac_GreA/B_fam"/>
</dbReference>
<dbReference type="FunFam" id="1.10.287.180:FF:000001">
    <property type="entry name" value="Transcription elongation factor GreA"/>
    <property type="match status" value="1"/>
</dbReference>
<evidence type="ECO:0000259" key="6">
    <source>
        <dbReference type="Pfam" id="PF03449"/>
    </source>
</evidence>
<dbReference type="PIRSF" id="PIRSF006092">
    <property type="entry name" value="GreA_GreB"/>
    <property type="match status" value="1"/>
</dbReference>